<evidence type="ECO:0000259" key="8">
    <source>
        <dbReference type="PROSITE" id="PS50928"/>
    </source>
</evidence>
<reference evidence="9 10" key="1">
    <citation type="submission" date="2017-10" db="EMBL/GenBank/DDBJ databases">
        <title>The draft genome sequence of Lewinella marina KCTC 32374.</title>
        <authorList>
            <person name="Wang K."/>
        </authorList>
    </citation>
    <scope>NUCLEOTIDE SEQUENCE [LARGE SCALE GENOMIC DNA]</scope>
    <source>
        <strain evidence="9 10">MKG-38</strain>
    </source>
</reference>
<comment type="caution">
    <text evidence="9">The sequence shown here is derived from an EMBL/GenBank/DDBJ whole genome shotgun (WGS) entry which is preliminary data.</text>
</comment>
<evidence type="ECO:0000256" key="3">
    <source>
        <dbReference type="ARBA" id="ARBA00022475"/>
    </source>
</evidence>
<feature type="transmembrane region" description="Helical" evidence="7">
    <location>
        <begin position="369"/>
        <end position="395"/>
    </location>
</feature>
<evidence type="ECO:0000256" key="4">
    <source>
        <dbReference type="ARBA" id="ARBA00022692"/>
    </source>
</evidence>
<dbReference type="GO" id="GO:0055085">
    <property type="term" value="P:transmembrane transport"/>
    <property type="evidence" value="ECO:0007669"/>
    <property type="project" value="InterPro"/>
</dbReference>
<proteinExistence type="inferred from homology"/>
<feature type="transmembrane region" description="Helical" evidence="7">
    <location>
        <begin position="256"/>
        <end position="280"/>
    </location>
</feature>
<dbReference type="AlphaFoldDB" id="A0A2G0CJ72"/>
<keyword evidence="3" id="KW-1003">Cell membrane</keyword>
<evidence type="ECO:0000256" key="2">
    <source>
        <dbReference type="ARBA" id="ARBA00022448"/>
    </source>
</evidence>
<feature type="transmembrane region" description="Helical" evidence="7">
    <location>
        <begin position="224"/>
        <end position="244"/>
    </location>
</feature>
<gene>
    <name evidence="9" type="ORF">CGL56_02985</name>
</gene>
<dbReference type="PANTHER" id="PTHR30465">
    <property type="entry name" value="INNER MEMBRANE ABC TRANSPORTER"/>
    <property type="match status" value="1"/>
</dbReference>
<keyword evidence="4 7" id="KW-0812">Transmembrane</keyword>
<name>A0A2G0CJ72_9BACT</name>
<comment type="similarity">
    <text evidence="7">Belongs to the binding-protein-dependent transport system permease family.</text>
</comment>
<evidence type="ECO:0000313" key="9">
    <source>
        <dbReference type="EMBL" id="PHL00024.1"/>
    </source>
</evidence>
<keyword evidence="6 7" id="KW-0472">Membrane</keyword>
<comment type="subcellular location">
    <subcellularLocation>
        <location evidence="1 7">Cell membrane</location>
        <topology evidence="1 7">Multi-pass membrane protein</topology>
    </subcellularLocation>
</comment>
<dbReference type="PROSITE" id="PS50928">
    <property type="entry name" value="ABC_TM1"/>
    <property type="match status" value="1"/>
</dbReference>
<feature type="transmembrane region" description="Helical" evidence="7">
    <location>
        <begin position="415"/>
        <end position="441"/>
    </location>
</feature>
<dbReference type="Pfam" id="PF00528">
    <property type="entry name" value="BPD_transp_1"/>
    <property type="match status" value="1"/>
</dbReference>
<dbReference type="SUPFAM" id="SSF161098">
    <property type="entry name" value="MetI-like"/>
    <property type="match status" value="1"/>
</dbReference>
<feature type="domain" description="ABC transmembrane type-1" evidence="8">
    <location>
        <begin position="220"/>
        <end position="434"/>
    </location>
</feature>
<dbReference type="GO" id="GO:0005886">
    <property type="term" value="C:plasma membrane"/>
    <property type="evidence" value="ECO:0007669"/>
    <property type="project" value="UniProtKB-SubCell"/>
</dbReference>
<accession>A0A2G0CJ72</accession>
<dbReference type="InterPro" id="IPR035906">
    <property type="entry name" value="MetI-like_sf"/>
</dbReference>
<evidence type="ECO:0000313" key="10">
    <source>
        <dbReference type="Proteomes" id="UP000226437"/>
    </source>
</evidence>
<evidence type="ECO:0000256" key="6">
    <source>
        <dbReference type="ARBA" id="ARBA00023136"/>
    </source>
</evidence>
<evidence type="ECO:0000256" key="1">
    <source>
        <dbReference type="ARBA" id="ARBA00004651"/>
    </source>
</evidence>
<dbReference type="Proteomes" id="UP000226437">
    <property type="component" value="Unassembled WGS sequence"/>
</dbReference>
<dbReference type="CDD" id="cd06261">
    <property type="entry name" value="TM_PBP2"/>
    <property type="match status" value="1"/>
</dbReference>
<dbReference type="Gene3D" id="1.10.3720.10">
    <property type="entry name" value="MetI-like"/>
    <property type="match status" value="1"/>
</dbReference>
<dbReference type="EMBL" id="PDLO01000001">
    <property type="protein sequence ID" value="PHL00024.1"/>
    <property type="molecule type" value="Genomic_DNA"/>
</dbReference>
<organism evidence="9 10">
    <name type="scientific">Neolewinella marina</name>
    <dbReference type="NCBI Taxonomy" id="438751"/>
    <lineage>
        <taxon>Bacteria</taxon>
        <taxon>Pseudomonadati</taxon>
        <taxon>Bacteroidota</taxon>
        <taxon>Saprospiria</taxon>
        <taxon>Saprospirales</taxon>
        <taxon>Lewinellaceae</taxon>
        <taxon>Neolewinella</taxon>
    </lineage>
</organism>
<keyword evidence="10" id="KW-1185">Reference proteome</keyword>
<dbReference type="InterPro" id="IPR000515">
    <property type="entry name" value="MetI-like"/>
</dbReference>
<evidence type="ECO:0000256" key="7">
    <source>
        <dbReference type="RuleBase" id="RU363032"/>
    </source>
</evidence>
<sequence length="453" mass="51261">MLAYGLRKLLYLPLGVLLLSLVSFALTWLTPGDPVQQRMVAEGVRTSGVDLKTYEREYRLLASRLDYDLPLFYFTVTHAALPDTLHRIVQADRRQTVRRLALRHGDWPRVQQYYRALLGARLAEEEAVQVTARRLLTRAERPYIERQLRGLPDGENTTELRTAYQDMVRHTDRSSLLWPRIYWNGTENRYHRYLLRLADGDLGISYADRRPVAQKIAVALPRTVLLNGLALLVVYLLAIPLGLYMAHYHRSRFDRWATGLTFLAFGLPAFWVATLLANFFTTPAYGMNWFPSMGFGEVPLGAGWWEALSIRASHLLLPVFCLAYPSLAYVSRHLRASTLVELERPYVKTARMKGMTGSQVLWRHVFRNAAFPLVTLLGGLLPGLLAGSVLIEQIFNLPGMGQLLYEAATARDWPVVTALVLVNGVLTILGLLLADIGYALVDPRVRLGKLPPR</sequence>
<protein>
    <recommendedName>
        <fullName evidence="8">ABC transmembrane type-1 domain-containing protein</fullName>
    </recommendedName>
</protein>
<dbReference type="PANTHER" id="PTHR30465:SF0">
    <property type="entry name" value="OLIGOPEPTIDE TRANSPORT SYSTEM PERMEASE PROTEIN APPB"/>
    <property type="match status" value="1"/>
</dbReference>
<evidence type="ECO:0000256" key="5">
    <source>
        <dbReference type="ARBA" id="ARBA00022989"/>
    </source>
</evidence>
<keyword evidence="2 7" id="KW-0813">Transport</keyword>
<keyword evidence="5 7" id="KW-1133">Transmembrane helix</keyword>